<proteinExistence type="predicted"/>
<dbReference type="AlphaFoldDB" id="A0A545UHA3"/>
<dbReference type="Proteomes" id="UP000315439">
    <property type="component" value="Unassembled WGS sequence"/>
</dbReference>
<keyword evidence="3" id="KW-1185">Reference proteome</keyword>
<dbReference type="OrthoDB" id="9883956at2"/>
<dbReference type="RefSeq" id="WP_142892332.1">
    <property type="nucleotide sequence ID" value="NZ_ML660161.1"/>
</dbReference>
<sequence length="71" mass="7540">MRKNFKLASIAATLIFISSTAFAGSYVYKTSYGTTKAQAVAGLVGSGYTVSRCYSPGMGPPWACDGYKRVN</sequence>
<protein>
    <submittedName>
        <fullName evidence="2">Uncharacterized protein</fullName>
    </submittedName>
</protein>
<comment type="caution">
    <text evidence="2">The sequence shown here is derived from an EMBL/GenBank/DDBJ whole genome shotgun (WGS) entry which is preliminary data.</text>
</comment>
<reference evidence="2 3" key="1">
    <citation type="submission" date="2019-07" db="EMBL/GenBank/DDBJ databases">
        <title>Draft genome for Aliikangiella sp. M105.</title>
        <authorList>
            <person name="Wang G."/>
        </authorList>
    </citation>
    <scope>NUCLEOTIDE SEQUENCE [LARGE SCALE GENOMIC DNA]</scope>
    <source>
        <strain evidence="2 3">M105</strain>
    </source>
</reference>
<evidence type="ECO:0000313" key="2">
    <source>
        <dbReference type="EMBL" id="TQV88847.1"/>
    </source>
</evidence>
<feature type="chain" id="PRO_5022067471" evidence="1">
    <location>
        <begin position="24"/>
        <end position="71"/>
    </location>
</feature>
<evidence type="ECO:0000313" key="3">
    <source>
        <dbReference type="Proteomes" id="UP000315439"/>
    </source>
</evidence>
<organism evidence="2 3">
    <name type="scientific">Aliikangiella coralliicola</name>
    <dbReference type="NCBI Taxonomy" id="2592383"/>
    <lineage>
        <taxon>Bacteria</taxon>
        <taxon>Pseudomonadati</taxon>
        <taxon>Pseudomonadota</taxon>
        <taxon>Gammaproteobacteria</taxon>
        <taxon>Oceanospirillales</taxon>
        <taxon>Pleioneaceae</taxon>
        <taxon>Aliikangiella</taxon>
    </lineage>
</organism>
<feature type="signal peptide" evidence="1">
    <location>
        <begin position="1"/>
        <end position="23"/>
    </location>
</feature>
<accession>A0A545UHA3</accession>
<gene>
    <name evidence="2" type="ORF">FLL46_04755</name>
</gene>
<evidence type="ECO:0000256" key="1">
    <source>
        <dbReference type="SAM" id="SignalP"/>
    </source>
</evidence>
<name>A0A545UHA3_9GAMM</name>
<dbReference type="EMBL" id="VIKS01000003">
    <property type="protein sequence ID" value="TQV88847.1"/>
    <property type="molecule type" value="Genomic_DNA"/>
</dbReference>
<keyword evidence="1" id="KW-0732">Signal</keyword>